<dbReference type="Gene3D" id="1.10.10.10">
    <property type="entry name" value="Winged helix-like DNA-binding domain superfamily/Winged helix DNA-binding domain"/>
    <property type="match status" value="1"/>
</dbReference>
<dbReference type="EMBL" id="JAGGKC010000005">
    <property type="protein sequence ID" value="MBP1918418.1"/>
    <property type="molecule type" value="Genomic_DNA"/>
</dbReference>
<dbReference type="Pfam" id="PF03466">
    <property type="entry name" value="LysR_substrate"/>
    <property type="match status" value="1"/>
</dbReference>
<protein>
    <submittedName>
        <fullName evidence="6">DNA-binding transcriptional LysR family regulator</fullName>
    </submittedName>
</protein>
<proteinExistence type="inferred from homology"/>
<evidence type="ECO:0000313" key="6">
    <source>
        <dbReference type="EMBL" id="MBP1918418.1"/>
    </source>
</evidence>
<dbReference type="InterPro" id="IPR036390">
    <property type="entry name" value="WH_DNA-bd_sf"/>
</dbReference>
<dbReference type="Pfam" id="PF00126">
    <property type="entry name" value="HTH_1"/>
    <property type="match status" value="1"/>
</dbReference>
<dbReference type="PANTHER" id="PTHR30419:SF8">
    <property type="entry name" value="NITROGEN ASSIMILATION TRANSCRIPTIONAL ACTIVATOR-RELATED"/>
    <property type="match status" value="1"/>
</dbReference>
<dbReference type="SUPFAM" id="SSF53850">
    <property type="entry name" value="Periplasmic binding protein-like II"/>
    <property type="match status" value="1"/>
</dbReference>
<sequence>MMTYSQVHYFLTIEGSRSFSHAAEELFISQSSLSKQIKALEEELGVQLFIRTSSRVDLTPAGEYFLEFAKKSRNDYLELVDKLSTIDDTKTSRVKVGTLPFLAQYNLLGMMARFQEANDRIHLDILEREQKEIVYMLDNHVLDVAIARTDFMDMEKYEIKPLMDDALVLVCASGHPLSRLENVSMDQLKDETFILLDHKSTINRLCMDACRRSGFTPNVKYTLSGHELLLTMVSSGLGITLFPRRLVMNDVSLQLAAVELKEPLVSSVALIRRKDKKASFGAERFFTSFTSYETVPSQTDNA</sequence>
<keyword evidence="4" id="KW-0804">Transcription</keyword>
<dbReference type="InterPro" id="IPR036388">
    <property type="entry name" value="WH-like_DNA-bd_sf"/>
</dbReference>
<evidence type="ECO:0000256" key="4">
    <source>
        <dbReference type="ARBA" id="ARBA00023163"/>
    </source>
</evidence>
<dbReference type="PANTHER" id="PTHR30419">
    <property type="entry name" value="HTH-TYPE TRANSCRIPTIONAL REGULATOR YBHD"/>
    <property type="match status" value="1"/>
</dbReference>
<dbReference type="Gene3D" id="3.40.190.290">
    <property type="match status" value="1"/>
</dbReference>
<feature type="domain" description="HTH lysR-type" evidence="5">
    <location>
        <begin position="2"/>
        <end position="59"/>
    </location>
</feature>
<evidence type="ECO:0000256" key="1">
    <source>
        <dbReference type="ARBA" id="ARBA00009437"/>
    </source>
</evidence>
<dbReference type="Proteomes" id="UP001519271">
    <property type="component" value="Unassembled WGS sequence"/>
</dbReference>
<dbReference type="GO" id="GO:0003677">
    <property type="term" value="F:DNA binding"/>
    <property type="evidence" value="ECO:0007669"/>
    <property type="project" value="UniProtKB-KW"/>
</dbReference>
<keyword evidence="7" id="KW-1185">Reference proteome</keyword>
<name>A0ABS4G1J6_9CLOT</name>
<dbReference type="PROSITE" id="PS50931">
    <property type="entry name" value="HTH_LYSR"/>
    <property type="match status" value="1"/>
</dbReference>
<comment type="similarity">
    <text evidence="1">Belongs to the LysR transcriptional regulatory family.</text>
</comment>
<evidence type="ECO:0000256" key="3">
    <source>
        <dbReference type="ARBA" id="ARBA00023125"/>
    </source>
</evidence>
<dbReference type="PRINTS" id="PR00039">
    <property type="entry name" value="HTHLYSR"/>
</dbReference>
<dbReference type="RefSeq" id="WP_209458652.1">
    <property type="nucleotide sequence ID" value="NZ_JAGGKC010000005.1"/>
</dbReference>
<reference evidence="6 7" key="1">
    <citation type="submission" date="2021-03" db="EMBL/GenBank/DDBJ databases">
        <title>Genomic Encyclopedia of Type Strains, Phase IV (KMG-IV): sequencing the most valuable type-strain genomes for metagenomic binning, comparative biology and taxonomic classification.</title>
        <authorList>
            <person name="Goeker M."/>
        </authorList>
    </citation>
    <scope>NUCLEOTIDE SEQUENCE [LARGE SCALE GENOMIC DNA]</scope>
    <source>
        <strain evidence="6 7">DSM 6139</strain>
    </source>
</reference>
<evidence type="ECO:0000256" key="2">
    <source>
        <dbReference type="ARBA" id="ARBA00023015"/>
    </source>
</evidence>
<dbReference type="SUPFAM" id="SSF46785">
    <property type="entry name" value="Winged helix' DNA-binding domain"/>
    <property type="match status" value="1"/>
</dbReference>
<dbReference type="InterPro" id="IPR005119">
    <property type="entry name" value="LysR_subst-bd"/>
</dbReference>
<dbReference type="CDD" id="cd05466">
    <property type="entry name" value="PBP2_LTTR_substrate"/>
    <property type="match status" value="1"/>
</dbReference>
<gene>
    <name evidence="6" type="ORF">J2Z34_000890</name>
</gene>
<dbReference type="InterPro" id="IPR050950">
    <property type="entry name" value="HTH-type_LysR_regulators"/>
</dbReference>
<evidence type="ECO:0000259" key="5">
    <source>
        <dbReference type="PROSITE" id="PS50931"/>
    </source>
</evidence>
<accession>A0ABS4G1J6</accession>
<evidence type="ECO:0000313" key="7">
    <source>
        <dbReference type="Proteomes" id="UP001519271"/>
    </source>
</evidence>
<dbReference type="InterPro" id="IPR000847">
    <property type="entry name" value="LysR_HTH_N"/>
</dbReference>
<keyword evidence="2" id="KW-0805">Transcription regulation</keyword>
<comment type="caution">
    <text evidence="6">The sequence shown here is derived from an EMBL/GenBank/DDBJ whole genome shotgun (WGS) entry which is preliminary data.</text>
</comment>
<keyword evidence="3 6" id="KW-0238">DNA-binding</keyword>
<organism evidence="6 7">
    <name type="scientific">Youngiibacter multivorans</name>
    <dbReference type="NCBI Taxonomy" id="937251"/>
    <lineage>
        <taxon>Bacteria</taxon>
        <taxon>Bacillati</taxon>
        <taxon>Bacillota</taxon>
        <taxon>Clostridia</taxon>
        <taxon>Eubacteriales</taxon>
        <taxon>Clostridiaceae</taxon>
        <taxon>Youngiibacter</taxon>
    </lineage>
</organism>